<protein>
    <submittedName>
        <fullName evidence="2">Glycosyltransferase family 4 protein</fullName>
    </submittedName>
</protein>
<feature type="transmembrane region" description="Helical" evidence="1">
    <location>
        <begin position="881"/>
        <end position="901"/>
    </location>
</feature>
<gene>
    <name evidence="2" type="ORF">BJ878DRAFT_560924</name>
</gene>
<feature type="transmembrane region" description="Helical" evidence="1">
    <location>
        <begin position="1023"/>
        <end position="1041"/>
    </location>
</feature>
<keyword evidence="1" id="KW-1133">Transmembrane helix</keyword>
<dbReference type="PANTHER" id="PTHR12526:SF630">
    <property type="entry name" value="GLYCOSYLTRANSFERASE"/>
    <property type="match status" value="1"/>
</dbReference>
<dbReference type="Pfam" id="PF13692">
    <property type="entry name" value="Glyco_trans_1_4"/>
    <property type="match status" value="1"/>
</dbReference>
<dbReference type="PANTHER" id="PTHR12526">
    <property type="entry name" value="GLYCOSYLTRANSFERASE"/>
    <property type="match status" value="1"/>
</dbReference>
<organism evidence="2 3">
    <name type="scientific">Calycina marina</name>
    <dbReference type="NCBI Taxonomy" id="1763456"/>
    <lineage>
        <taxon>Eukaryota</taxon>
        <taxon>Fungi</taxon>
        <taxon>Dikarya</taxon>
        <taxon>Ascomycota</taxon>
        <taxon>Pezizomycotina</taxon>
        <taxon>Leotiomycetes</taxon>
        <taxon>Helotiales</taxon>
        <taxon>Pezizellaceae</taxon>
        <taxon>Calycina</taxon>
    </lineage>
</organism>
<feature type="transmembrane region" description="Helical" evidence="1">
    <location>
        <begin position="1306"/>
        <end position="1325"/>
    </location>
</feature>
<keyword evidence="3" id="KW-1185">Reference proteome</keyword>
<evidence type="ECO:0000313" key="2">
    <source>
        <dbReference type="EMBL" id="KAG9248806.1"/>
    </source>
</evidence>
<sequence length="2938" mass="329304">MAHIHITGVKAGSWHELLQSWWQFILVGFILISISLGLIYIAAVLTRSAYRRYRTSRSNGPKVSATIKNQIEHATIELSQYAVERNNSKPTSFGVYLGEFSDPPTEAQIQVLSKWDILVVDTDQPGVAAILRCGLYPVSPHILARLDIGLVSAKATRSPISVVLEWLSILLTSSASDGEKSSAINGVLLSNWDKTISTGLLKEVIRASDALNLSVYLEVRAPEYLANPSLAELEEVTGIIIRNGTISSSGEEQDAFQMCEMRSTIKAFVLQACLRQFVVLVWETLDEDAKPLNAVVKRCYNWCRFYSALPWIGRSSSLVSAELSLEQKEPLGAFDWLKEQKVMTVHNKWRASVAIQPNYQASVSDHLCELYDLLSVESFNPNDTDLFPLQNATTAGIPRLGTPNSLVPQFDHLDASTPMSGMSTVNLLDSHTDLGYVNWLSAMDRCDGNVISHPIQGSSYDCLGCFPLGSVVSRQSFKDVAQSQQRLKDMRLLDTMKHADLNIIGEMLNRYCADLATRDVSYVSEWLVAIQELSEQLCSATSDGMGPISVHIGLDSGFQIHPGSRFWAVYSIEEDGATDIYMSRNVEDTAATILHTFLSSRGCPRHECIQAEISLSEWGCTVELTSQLSPRILRDITLLSPAETLRFLHSLCLSLEAADPALINKLRLACNQHLLSATDFKQLKNVVTVDYLSGRVEASEIIEARMIWYAQSGCQYPGEIPALEHFEQVQISVQQLLKNRDIEKLQDVTEKLSQIIRDGDIDARVDLAALSVFCAMRKHAFDEAYMEVTDRNTLFNDQSDQAAAFAELFATGARCEAYFDVTPSAFGKLLSDRYRSYHHQPGHEPPIWTDENPTTPSAYAAAKIDIDTASVKSSMSSPAKFTFLSVFAIPALLDILLLTTIGKGLYLSGNYTGPQIHAATLALMISLLISGTVGTWITCGGSYYLISMAFSAMNMFVITRLLAGLAFTLIAAAIGFIILCATDSWASGVIFALYLLALTAYLCILAALANYQYPGSTFQAGRPIIIMAIPILFISPLITIFFPGYDIFVYLIVIYVFLTVLILGLRRTGAKWITWYLTIERVSDQELRKWFVQTQLDGDEDSLKGLTDPGVLKLARAALLQDINKVRSRFRKVNTTDPIVQKLAQSYEATEFLMEWYSGYSGTPMPIPFSSTWNMQTKVALQTLRQLQTGIRLHNAFIHWRQAGDEVGCSLLYFIVALMDKWNSLLSGGKLLGLTTQDEGTRMSVGFALAYYLIGSVLLDVNATKLHQLVGRGQNTLIGNVSSISGAVKNEILGRRILYWTMLGRYVLFHVWSLAFSSSLMWVFASSRTSTLMFLSYIGAYSGLLWFQYTKIFAGPRSLKPLVVAVLVGVPLGQLLRHFFPEWAYCDVVGLAAATWTAAFLSLYYARIKLRAKDGISRFQALSKPYSLLKPDEDYHYFSAVENDSLFSQDELSTIYNNLCSLSNEQRYRLESDKGPGAQVKATIAKAIDNFKGPDDLNSCFAVEAFPNALEVLEHVLSAFESGAIIVECVTLEAITVPNPQAVSYVHNNCIRLIVVCELIEGSQQHSYDAFCQRTAEMILHSVLEIYLDFTHDDAFLAETLIGLSRGTEYPVSQQVKSHISPSSSSTQLHSFVRYCEKQSIRHIALGYDVDIDWEKLPRDIRDFVVGRCTGEEEHTLAKKHQDWLAFDRSLDIPFETYIARCNFGAFVALANRRYALAARSALSMEDLRQSKILDGSLDFLTTKRAVSKLTLGKLFRKLKRPFSTIYHNIGIVLKLLALAFVAEPELARELDYALSTSNRFIRDTVMFFITHIWIYTRVIQSVLLPVFVLHGRNNVKTLLRHVGGATVTLRKKQRVSIESNAGSSTAFIHTSYGDSGTYKVYQYAGVLAREPVEKTKLQRVSTYNRNRNLLNREDYQNGTKVNIYKYEYAAATDKASKRLSKTKASRYPLKRRCIEGKDELEEHVYNRQGLVERGSYILHGNLIRFSCHYRQPSNFEDELLRAEFVLPHLTCTVAWSTPPKNHVEKPDQWIASSQVMEATFVLGSDVYESRWIYDHKFHPTIVTKLNGEPIDTPPIIQWDHLGVLKKPTKFNYLDDDPFLDFNSLRSGPIKRMLGLNTRRNPVSTSQARSRLWRAWKETPGFDGVIVRWLDERLLRKEPLMRTYWRNRDRGNLKAAEGFLNQSAERIMATVDLDNSISGWTPLAMKIADFYSFGQGGDANSRTRSKEPDFDDGGLQVLAVDSGTWPNEGGGVSACRRDMINNLRSVHWHMIAESANDSGLPKHQTEMNVRSLKVIPLWGLDFQTPTHGLFRDRLDTEVEHVPRDATKMDVKRNFLPILKALVKGARTSDYTQADIRQMTRALVNLNTYFSKSKHWGAVWTSRVVKDAWRSFWIAEDLVSPTPSEGWFHTEIPTIAQLDGALELWFRYLFIFSIPLPERIPAIFQASHHSVSASYGIVCKIKRGSTLQIWDHAISWRETNLYLSSDLCSMAPFVRNALLGLMKISSRLVLHHADTILPCADFFNPGWEVEIGTSQGRLAHRNIFKRKIDPVVNGIPDMTKFAPINTITSKLPTVTMLSHVWYAKDIKTAILAADIIVNEWGFRDYRLDIYGAIDKAPSYSTDCFEIVASKSLPRYVTMCGEANPTTVLEKTWVFLNSSISEGLPLALGEAALTGAPVVCTDVGASLRVLTDPDTGECYSSVVAPNDARNLARAQINFLAMLDNWAPYADDTPDSVVPKLTDKPTPEDIALITARMYAKVEQRKALGMKSREIVQKSFGGERYLREHEQMLWIGKARYDLLHRHPKPSAHHPRVESTSALIPSHMWGETERYEESKRKRILSSVQTSTLMVNSVQPSVFSNDGIKSLFESRNTSSKVSTALPTSVQGTPTLAKKKGGLMPPRVVFLKKETEESGRSSTTARYLPGEESFLYDITSALERV</sequence>
<name>A0A9P8CKQ3_9HELO</name>
<feature type="transmembrane region" description="Helical" evidence="1">
    <location>
        <begin position="921"/>
        <end position="946"/>
    </location>
</feature>
<reference evidence="2" key="1">
    <citation type="journal article" date="2021" name="IMA Fungus">
        <title>Genomic characterization of three marine fungi, including Emericellopsis atlantica sp. nov. with signatures of a generalist lifestyle and marine biomass degradation.</title>
        <authorList>
            <person name="Hagestad O.C."/>
            <person name="Hou L."/>
            <person name="Andersen J.H."/>
            <person name="Hansen E.H."/>
            <person name="Altermark B."/>
            <person name="Li C."/>
            <person name="Kuhnert E."/>
            <person name="Cox R.J."/>
            <person name="Crous P.W."/>
            <person name="Spatafora J.W."/>
            <person name="Lail K."/>
            <person name="Amirebrahimi M."/>
            <person name="Lipzen A."/>
            <person name="Pangilinan J."/>
            <person name="Andreopoulos W."/>
            <person name="Hayes R.D."/>
            <person name="Ng V."/>
            <person name="Grigoriev I.V."/>
            <person name="Jackson S.A."/>
            <person name="Sutton T.D.S."/>
            <person name="Dobson A.D.W."/>
            <person name="Rama T."/>
        </authorList>
    </citation>
    <scope>NUCLEOTIDE SEQUENCE</scope>
    <source>
        <strain evidence="2">TRa3180A</strain>
    </source>
</reference>
<proteinExistence type="predicted"/>
<dbReference type="EMBL" id="MU253743">
    <property type="protein sequence ID" value="KAG9248806.1"/>
    <property type="molecule type" value="Genomic_DNA"/>
</dbReference>
<feature type="transmembrane region" description="Helical" evidence="1">
    <location>
        <begin position="1388"/>
        <end position="1406"/>
    </location>
</feature>
<feature type="transmembrane region" description="Helical" evidence="1">
    <location>
        <begin position="1359"/>
        <end position="1376"/>
    </location>
</feature>
<feature type="transmembrane region" description="Helical" evidence="1">
    <location>
        <begin position="21"/>
        <end position="45"/>
    </location>
</feature>
<feature type="transmembrane region" description="Helical" evidence="1">
    <location>
        <begin position="1047"/>
        <end position="1065"/>
    </location>
</feature>
<dbReference type="Gene3D" id="3.40.50.2000">
    <property type="entry name" value="Glycogen Phosphorylase B"/>
    <property type="match status" value="1"/>
</dbReference>
<keyword evidence="1" id="KW-0812">Transmembrane</keyword>
<feature type="transmembrane region" description="Helical" evidence="1">
    <location>
        <begin position="1331"/>
        <end position="1347"/>
    </location>
</feature>
<evidence type="ECO:0000313" key="3">
    <source>
        <dbReference type="Proteomes" id="UP000887226"/>
    </source>
</evidence>
<feature type="transmembrane region" description="Helical" evidence="1">
    <location>
        <begin position="958"/>
        <end position="979"/>
    </location>
</feature>
<keyword evidence="1" id="KW-0472">Membrane</keyword>
<dbReference type="OrthoDB" id="2582433at2759"/>
<dbReference type="SUPFAM" id="SSF53756">
    <property type="entry name" value="UDP-Glycosyltransferase/glycogen phosphorylase"/>
    <property type="match status" value="1"/>
</dbReference>
<comment type="caution">
    <text evidence="2">The sequence shown here is derived from an EMBL/GenBank/DDBJ whole genome shotgun (WGS) entry which is preliminary data.</text>
</comment>
<accession>A0A9P8CKQ3</accession>
<dbReference type="Proteomes" id="UP000887226">
    <property type="component" value="Unassembled WGS sequence"/>
</dbReference>
<evidence type="ECO:0000256" key="1">
    <source>
        <dbReference type="SAM" id="Phobius"/>
    </source>
</evidence>
<feature type="transmembrane region" description="Helical" evidence="1">
    <location>
        <begin position="985"/>
        <end position="1011"/>
    </location>
</feature>